<evidence type="ECO:0000313" key="4">
    <source>
        <dbReference type="EMBL" id="GAV28805.1"/>
    </source>
</evidence>
<feature type="coiled-coil region" evidence="1">
    <location>
        <begin position="296"/>
        <end position="323"/>
    </location>
</feature>
<evidence type="ECO:0000259" key="3">
    <source>
        <dbReference type="Pfam" id="PF11976"/>
    </source>
</evidence>
<comment type="caution">
    <text evidence="4">The sequence shown here is derived from an EMBL/GenBank/DDBJ whole genome shotgun (WGS) entry which is preliminary data.</text>
</comment>
<keyword evidence="5" id="KW-1185">Reference proteome</keyword>
<feature type="compositionally biased region" description="Polar residues" evidence="2">
    <location>
        <begin position="91"/>
        <end position="105"/>
    </location>
</feature>
<feature type="compositionally biased region" description="Basic residues" evidence="2">
    <location>
        <begin position="20"/>
        <end position="30"/>
    </location>
</feature>
<keyword evidence="1" id="KW-0175">Coiled coil</keyword>
<organism evidence="4 5">
    <name type="scientific">Pichia membranifaciens</name>
    <dbReference type="NCBI Taxonomy" id="4926"/>
    <lineage>
        <taxon>Eukaryota</taxon>
        <taxon>Fungi</taxon>
        <taxon>Dikarya</taxon>
        <taxon>Ascomycota</taxon>
        <taxon>Saccharomycotina</taxon>
        <taxon>Pichiomycetes</taxon>
        <taxon>Pichiales</taxon>
        <taxon>Pichiaceae</taxon>
        <taxon>Pichia</taxon>
    </lineage>
</organism>
<dbReference type="InterPro" id="IPR022617">
    <property type="entry name" value="Rad60/SUMO-like_dom"/>
</dbReference>
<dbReference type="Proteomes" id="UP000186136">
    <property type="component" value="Unassembled WGS sequence"/>
</dbReference>
<dbReference type="CDD" id="cd17080">
    <property type="entry name" value="Ubl_SLD2_Esc2_like"/>
    <property type="match status" value="1"/>
</dbReference>
<dbReference type="AlphaFoldDB" id="A0A1Q2YH37"/>
<feature type="domain" description="Rad60/SUMO-like" evidence="3">
    <location>
        <begin position="480"/>
        <end position="550"/>
    </location>
</feature>
<feature type="coiled-coil region" evidence="1">
    <location>
        <begin position="160"/>
        <end position="187"/>
    </location>
</feature>
<dbReference type="Pfam" id="PF11976">
    <property type="entry name" value="Rad60-SLD"/>
    <property type="match status" value="1"/>
</dbReference>
<dbReference type="EMBL" id="BDGI01000088">
    <property type="protein sequence ID" value="GAV28805.1"/>
    <property type="molecule type" value="Genomic_DNA"/>
</dbReference>
<accession>A0A1Q2YH37</accession>
<feature type="compositionally biased region" description="Low complexity" evidence="2">
    <location>
        <begin position="1"/>
        <end position="15"/>
    </location>
</feature>
<feature type="compositionally biased region" description="Polar residues" evidence="2">
    <location>
        <begin position="37"/>
        <end position="52"/>
    </location>
</feature>
<gene>
    <name evidence="4" type="ORF">PMKS-002281</name>
</gene>
<evidence type="ECO:0000313" key="5">
    <source>
        <dbReference type="Proteomes" id="UP000186136"/>
    </source>
</evidence>
<feature type="compositionally biased region" description="Low complexity" evidence="2">
    <location>
        <begin position="137"/>
        <end position="150"/>
    </location>
</feature>
<evidence type="ECO:0000256" key="2">
    <source>
        <dbReference type="SAM" id="MobiDB-lite"/>
    </source>
</evidence>
<dbReference type="Gene3D" id="3.10.20.90">
    <property type="entry name" value="Phosphatidylinositol 3-kinase Catalytic Subunit, Chain A, domain 1"/>
    <property type="match status" value="1"/>
</dbReference>
<evidence type="ECO:0000256" key="1">
    <source>
        <dbReference type="SAM" id="Coils"/>
    </source>
</evidence>
<dbReference type="InterPro" id="IPR029071">
    <property type="entry name" value="Ubiquitin-like_domsf"/>
</dbReference>
<dbReference type="SUPFAM" id="SSF54236">
    <property type="entry name" value="Ubiquitin-like"/>
    <property type="match status" value="1"/>
</dbReference>
<name>A0A1Q2YH37_9ASCO</name>
<protein>
    <recommendedName>
        <fullName evidence="3">Rad60/SUMO-like domain-containing protein</fullName>
    </recommendedName>
</protein>
<feature type="region of interest" description="Disordered" evidence="2">
    <location>
        <begin position="91"/>
        <end position="156"/>
    </location>
</feature>
<feature type="region of interest" description="Disordered" evidence="2">
    <location>
        <begin position="1"/>
        <end position="59"/>
    </location>
</feature>
<dbReference type="OrthoDB" id="3365399at2759"/>
<reference evidence="4 5" key="1">
    <citation type="submission" date="2016-08" db="EMBL/GenBank/DDBJ databases">
        <title>Whole genome shotgun sequence of Pichia membranifaciens KS47-1.</title>
        <authorList>
            <person name="Konishi M."/>
            <person name="Ishida M."/>
            <person name="Arakawa T."/>
            <person name="Kato Y."/>
            <person name="Horiuchi J."/>
        </authorList>
    </citation>
    <scope>NUCLEOTIDE SEQUENCE [LARGE SCALE GENOMIC DNA]</scope>
    <source>
        <strain evidence="4 5">KS47-1</strain>
    </source>
</reference>
<sequence length="553" mass="62054">MPPIDDFFAFNNDDFGSPPKQKKRRKKKRVKTEISELGTSQLSGEQVSSTKASIKKRNNIAQSSDAIEIDEEEDDTKDEAALANLLGLSVSSPLPTVDTTVSTDAKNTDENIHSSMTNRETRQRNRTTRGTDSAEKTTTNQTQTTDNHTTTDPDDFLSSISSYVTSIKEKENEIQNLLQSHQQEEIVINGVKVSPKSVKFEFHIDIQAAGQVSGSYDLQVKGSTKISKIVNTLMPLFNREANPHCPADEWGTLVIYVKNLNIILHPSLRCMSLLGYKSQLWPSSNGADYELHAVIATEEYAQLIQEEERKKKLQENASHGEKATETDDAFYNLEIVDPQREKILEQDSEVIDLEDENATDINSKSVSALTLSVLQSMTVSELLMLYKYKALLPNELSVQLFMDRTLLDPRKKLEDLVIENNQVLQVKYSLDELSELRAEGELEGELDPGEEDDFDLEEIKKGITATINPISNDSRTEYFSIFVAGRDKKRFKVSVKPSTKISDILKFYLQKSGLPSSTNLKLVFDDDDLDLTATVADTELEDEFMIDAVILSS</sequence>
<proteinExistence type="predicted"/>